<organism evidence="1 2">
    <name type="scientific">Tritrichomonas musculus</name>
    <dbReference type="NCBI Taxonomy" id="1915356"/>
    <lineage>
        <taxon>Eukaryota</taxon>
        <taxon>Metamonada</taxon>
        <taxon>Parabasalia</taxon>
        <taxon>Tritrichomonadida</taxon>
        <taxon>Tritrichomonadidae</taxon>
        <taxon>Tritrichomonas</taxon>
    </lineage>
</organism>
<gene>
    <name evidence="1" type="ORF">M9Y10_003942</name>
</gene>
<evidence type="ECO:0000313" key="2">
    <source>
        <dbReference type="Proteomes" id="UP001470230"/>
    </source>
</evidence>
<name>A0ABR2JQM8_9EUKA</name>
<keyword evidence="2" id="KW-1185">Reference proteome</keyword>
<comment type="caution">
    <text evidence="1">The sequence shown here is derived from an EMBL/GenBank/DDBJ whole genome shotgun (WGS) entry which is preliminary data.</text>
</comment>
<dbReference type="EMBL" id="JAPFFF010000010">
    <property type="protein sequence ID" value="KAK8881209.1"/>
    <property type="molecule type" value="Genomic_DNA"/>
</dbReference>
<reference evidence="1 2" key="1">
    <citation type="submission" date="2024-04" db="EMBL/GenBank/DDBJ databases">
        <title>Tritrichomonas musculus Genome.</title>
        <authorList>
            <person name="Alves-Ferreira E."/>
            <person name="Grigg M."/>
            <person name="Lorenzi H."/>
            <person name="Galac M."/>
        </authorList>
    </citation>
    <scope>NUCLEOTIDE SEQUENCE [LARGE SCALE GENOMIC DNA]</scope>
    <source>
        <strain evidence="1 2">EAF2021</strain>
    </source>
</reference>
<protein>
    <submittedName>
        <fullName evidence="1">Uncharacterized protein</fullName>
    </submittedName>
</protein>
<sequence length="101" mass="11862">MFDDRLDKARDALKKKREQKAKFINNSMDNLRITKSEQNPIITDLYDLCDDLQKRISFLTDLVEKYDVLFNGILSEIENSPIKIISKICKIFLHRNLNADT</sequence>
<dbReference type="Proteomes" id="UP001470230">
    <property type="component" value="Unassembled WGS sequence"/>
</dbReference>
<accession>A0ABR2JQM8</accession>
<proteinExistence type="predicted"/>
<evidence type="ECO:0000313" key="1">
    <source>
        <dbReference type="EMBL" id="KAK8881209.1"/>
    </source>
</evidence>